<evidence type="ECO:0000256" key="1">
    <source>
        <dbReference type="SAM" id="MobiDB-lite"/>
    </source>
</evidence>
<dbReference type="Pfam" id="PF01856">
    <property type="entry name" value="HP_OMP"/>
    <property type="match status" value="1"/>
</dbReference>
<name>A0A0K2Y8P5_9HELI</name>
<reference evidence="3" key="1">
    <citation type="submission" date="2014-12" db="EMBL/GenBank/DDBJ databases">
        <authorList>
            <person name="Jaenicke S."/>
        </authorList>
    </citation>
    <scope>NUCLEOTIDE SEQUENCE [LARGE SCALE GENOMIC DNA]</scope>
</reference>
<feature type="region of interest" description="Disordered" evidence="1">
    <location>
        <begin position="860"/>
        <end position="936"/>
    </location>
</feature>
<dbReference type="Proteomes" id="UP000043437">
    <property type="component" value="Unassembled WGS sequence"/>
</dbReference>
<proteinExistence type="predicted"/>
<feature type="non-terminal residue" evidence="2">
    <location>
        <position position="1"/>
    </location>
</feature>
<feature type="compositionally biased region" description="Polar residues" evidence="1">
    <location>
        <begin position="860"/>
        <end position="870"/>
    </location>
</feature>
<dbReference type="EMBL" id="CDMG01000004">
    <property type="protein sequence ID" value="CRI32224.1"/>
    <property type="molecule type" value="Genomic_DNA"/>
</dbReference>
<feature type="compositionally biased region" description="Gly residues" evidence="1">
    <location>
        <begin position="888"/>
        <end position="907"/>
    </location>
</feature>
<dbReference type="InterPro" id="IPR002718">
    <property type="entry name" value="OMP_Helicobacter"/>
</dbReference>
<organism evidence="2 3">
    <name type="scientific">Helicobacter ailurogastricus</name>
    <dbReference type="NCBI Taxonomy" id="1578720"/>
    <lineage>
        <taxon>Bacteria</taxon>
        <taxon>Pseudomonadati</taxon>
        <taxon>Campylobacterota</taxon>
        <taxon>Epsilonproteobacteria</taxon>
        <taxon>Campylobacterales</taxon>
        <taxon>Helicobacteraceae</taxon>
        <taxon>Helicobacter</taxon>
    </lineage>
</organism>
<evidence type="ECO:0000313" key="3">
    <source>
        <dbReference type="Proteomes" id="UP000043437"/>
    </source>
</evidence>
<evidence type="ECO:0000313" key="2">
    <source>
        <dbReference type="EMBL" id="CRI32224.1"/>
    </source>
</evidence>
<protein>
    <submittedName>
        <fullName evidence="2">Outer membrane protein (Omp14)</fullName>
    </submittedName>
</protein>
<gene>
    <name evidence="2" type="ORF">HAL07_06990</name>
</gene>
<dbReference type="PRINTS" id="PR01776">
    <property type="entry name" value="HPOMPFAMILY"/>
</dbReference>
<feature type="compositionally biased region" description="Low complexity" evidence="1">
    <location>
        <begin position="908"/>
        <end position="936"/>
    </location>
</feature>
<sequence>VIFGNKPATFTSPQTTYFSQSQTEENQEQGNPPTITANLNPSELAPSASVSQANALLNATLSDLAGFISGATPFTNAYTSYATYAKEWQDLLGVKGTLTTAGQNLVQVYQSTQSGNPTTGLAGNLQDINTLLGQDLITQGGGGTNSVSYYISQDALNTLQILKNINTDFNGGILGPAGVIPNVAKVVQMLTPTTNSKGNTTPNTFMQNLNTIANNVLNTNIKSMSDTSSIDALNAVLTALSQNDTNTLTTLINPNNLKEVQQAYTAIKSELNTLQKELGANSAGQAINQALDLSDQLGYLQNGFMQNGYNSYGGDKTILTELQKGTLNANGLAALLMNPTKSNVFDMIENLAQYANQGVQSPTSDTTTIPNGKALSSWITTSLSNQNKNTLSNNANLASLLGNAMSYSTNSNQLASLLSNNTTLTDIIKPTLAQMAANAFFKNSYSIGDMMSGDSGSTTNNPALILNDLRALQYSYNLYGNYLNSIGLGDNPNTNLTPTEKLALYEFNQALTGSNGLIAQTKESIQTILSPSTYQEFLQDPSKITAEVGQIIQANQAVNTLYQGYTATQEGSLASMLANDNTLSSNTPYANFAYAAINSLAQDFSPTLTPQGQEQDGQMANLLNNFSTLSTKDLSTMTTELSTFNSAVQALATDKSFNNGKLITSTSSLSPDGITNANATSYIEALIKDYQPQAGQSVVLATDPKAAQPQTQHQAQQTSTQQAANALHALMQNLNTDDQTAQDTITFIEGLNTYEHNNALLTTLVGKDNTATIDGDILAYAQSLPLFQSLTGLNTLKVLQAYQQENQEQGETPQAIGIQDVSNGVSSWFPQGYQQLQRYIYLTKLAKEAATALKTNAPAQGTIPTATKNAPLTPGAKTPTAQNQGQQGQQGEGGQINSGTGGSGGQQGQTPNNNPQDNSQGQQGQNQNNNQGTQSASNSLQNLINSIVGDELQNIQQLQNAMNSYFNQVEQTITQTTSAIINSLDNVSAAQAVQNIVAGLENYASDPENNLVENPEIPQGFKTEVANFIQNMQAQDINLELMQLNLDSLISQASQMRVELLDNLASSVNAQNLSSFASFVALPASFTQLEPAQLQDSTQAQNTQQAVQGLNNLLIYLNAAKNKMTAYAKESPEEFLSRAGGIGIPNQTTNSNANMYGIDVQVGYKQFFGKKRRWGLRYYGSFSYQRGVFYNRNISSLNDFVYGAGVDALYNFYESKDSKYTTGVFLGFMLAGSSWVVPGYHNLHAAMQAIDAMGGHSVMHTSYFQIPLNIGFRTNVTKHHGFEVGLRIPLAANYYFKGSLNGAHLETTYKRNVAVYFNYVYNF</sequence>
<accession>A0A0K2Y8P5</accession>
<feature type="region of interest" description="Disordered" evidence="1">
    <location>
        <begin position="13"/>
        <end position="38"/>
    </location>
</feature>